<keyword evidence="1" id="KW-0812">Transmembrane</keyword>
<organism evidence="2 3">
    <name type="scientific">Septoria linicola</name>
    <dbReference type="NCBI Taxonomy" id="215465"/>
    <lineage>
        <taxon>Eukaryota</taxon>
        <taxon>Fungi</taxon>
        <taxon>Dikarya</taxon>
        <taxon>Ascomycota</taxon>
        <taxon>Pezizomycotina</taxon>
        <taxon>Dothideomycetes</taxon>
        <taxon>Dothideomycetidae</taxon>
        <taxon>Mycosphaerellales</taxon>
        <taxon>Mycosphaerellaceae</taxon>
        <taxon>Septoria</taxon>
    </lineage>
</organism>
<feature type="transmembrane region" description="Helical" evidence="1">
    <location>
        <begin position="30"/>
        <end position="51"/>
    </location>
</feature>
<dbReference type="AlphaFoldDB" id="A0A9Q9AJ75"/>
<sequence length="197" mass="21249">MSRVIRTSNPVNPWRDWRTQRKAPETPKTVVSAGVCVYIFVALSHIVYSIWRREQGTSTAWDSVTELLVLCQNSPNGPSHKLDNGSGGVSQKSTHKAVVKVRAYPPPDGLGQPRLRLVLDDDTVSVGSGSVTDGGSSTSSLKKRLGDHQVTDVELGAITPVSLVTPTSILSPADGRVPLNNNRQSDGARVLLDHKYS</sequence>
<accession>A0A9Q9AJ75</accession>
<keyword evidence="1" id="KW-1133">Transmembrane helix</keyword>
<dbReference type="Proteomes" id="UP001056384">
    <property type="component" value="Chromosome 2"/>
</dbReference>
<name>A0A9Q9AJ75_9PEZI</name>
<evidence type="ECO:0000313" key="2">
    <source>
        <dbReference type="EMBL" id="USW50344.1"/>
    </source>
</evidence>
<keyword evidence="3" id="KW-1185">Reference proteome</keyword>
<protein>
    <submittedName>
        <fullName evidence="2">Uncharacterized protein</fullName>
    </submittedName>
</protein>
<proteinExistence type="predicted"/>
<evidence type="ECO:0000313" key="3">
    <source>
        <dbReference type="Proteomes" id="UP001056384"/>
    </source>
</evidence>
<gene>
    <name evidence="2" type="ORF">Slin15195_G036630</name>
</gene>
<evidence type="ECO:0000256" key="1">
    <source>
        <dbReference type="SAM" id="Phobius"/>
    </source>
</evidence>
<reference evidence="2" key="1">
    <citation type="submission" date="2022-06" db="EMBL/GenBank/DDBJ databases">
        <title>Complete genome sequences of two strains of the flax pathogen Septoria linicola.</title>
        <authorList>
            <person name="Lapalu N."/>
            <person name="Simon A."/>
            <person name="Demenou B."/>
            <person name="Paumier D."/>
            <person name="Guillot M.-P."/>
            <person name="Gout L."/>
            <person name="Valade R."/>
        </authorList>
    </citation>
    <scope>NUCLEOTIDE SEQUENCE</scope>
    <source>
        <strain evidence="2">SE15195</strain>
    </source>
</reference>
<keyword evidence="1" id="KW-0472">Membrane</keyword>
<dbReference type="EMBL" id="CP099419">
    <property type="protein sequence ID" value="USW50344.1"/>
    <property type="molecule type" value="Genomic_DNA"/>
</dbReference>